<proteinExistence type="predicted"/>
<dbReference type="RefSeq" id="WP_109676839.1">
    <property type="nucleotide sequence ID" value="NZ_QGDT01000012.1"/>
</dbReference>
<dbReference type="PANTHER" id="PTHR45947:SF3">
    <property type="entry name" value="SULFOQUINOVOSYL TRANSFERASE SQD2"/>
    <property type="match status" value="1"/>
</dbReference>
<name>A0A316AG88_9BACT</name>
<dbReference type="InterPro" id="IPR050194">
    <property type="entry name" value="Glycosyltransferase_grp1"/>
</dbReference>
<dbReference type="Gene3D" id="3.40.50.2000">
    <property type="entry name" value="Glycogen Phosphorylase B"/>
    <property type="match status" value="2"/>
</dbReference>
<sequence length="412" mass="45899">MRILIYGINYAPELTGIGKYTGEMGAWLGEQGHDVTVVTTMPYYPEWEVHPEYRGRGSFIERRGNVQIHRYPIYVPQEVSSIKRILHEFSFLARTSTFWLKSIFTKKYDLVFCVAPPFHIAILPLIYKFIKGGKLIAHIQDLQVDAAKELGMIKNNFFLNSMFGFERFLLKNSSKVSTISEGMKRKILGKGVSENNILMFPNWVDQNTITPVPITDSLRQAWGLGLQDFVVLYSGNLGEKQGLEVIIEVAELTKDLPHLKFVIVGSGGAKAKLEALVAQSNLQNIIFKPLQPYELLPKMLGIANVHLVLQKKSAADLVMPSKLTTILSAGGCAIVTADAGTSLYDLIQNHQVGLICPPESAPALAATIRQASQQDLTVIQANARNYVLHNLTKEAILSSFEISIQHILHQKN</sequence>
<organism evidence="3 4">
    <name type="scientific">Dyadobacter jejuensis</name>
    <dbReference type="NCBI Taxonomy" id="1082580"/>
    <lineage>
        <taxon>Bacteria</taxon>
        <taxon>Pseudomonadati</taxon>
        <taxon>Bacteroidota</taxon>
        <taxon>Cytophagia</taxon>
        <taxon>Cytophagales</taxon>
        <taxon>Spirosomataceae</taxon>
        <taxon>Dyadobacter</taxon>
    </lineage>
</organism>
<gene>
    <name evidence="3" type="ORF">CLV98_11275</name>
</gene>
<dbReference type="InterPro" id="IPR028098">
    <property type="entry name" value="Glyco_trans_4-like_N"/>
</dbReference>
<dbReference type="Pfam" id="PF00534">
    <property type="entry name" value="Glycos_transf_1"/>
    <property type="match status" value="1"/>
</dbReference>
<keyword evidence="4" id="KW-1185">Reference proteome</keyword>
<feature type="domain" description="Glycosyl transferase family 1" evidence="1">
    <location>
        <begin position="218"/>
        <end position="375"/>
    </location>
</feature>
<dbReference type="InterPro" id="IPR001296">
    <property type="entry name" value="Glyco_trans_1"/>
</dbReference>
<dbReference type="NCBIfam" id="NF007640">
    <property type="entry name" value="PRK10307.1"/>
    <property type="match status" value="1"/>
</dbReference>
<dbReference type="PANTHER" id="PTHR45947">
    <property type="entry name" value="SULFOQUINOVOSYL TRANSFERASE SQD2"/>
    <property type="match status" value="1"/>
</dbReference>
<dbReference type="EMBL" id="QGDT01000012">
    <property type="protein sequence ID" value="PWJ55980.1"/>
    <property type="molecule type" value="Genomic_DNA"/>
</dbReference>
<feature type="domain" description="Glycosyltransferase subfamily 4-like N-terminal" evidence="2">
    <location>
        <begin position="15"/>
        <end position="203"/>
    </location>
</feature>
<dbReference type="AlphaFoldDB" id="A0A316AG88"/>
<evidence type="ECO:0000259" key="2">
    <source>
        <dbReference type="Pfam" id="PF13579"/>
    </source>
</evidence>
<reference evidence="3 4" key="1">
    <citation type="submission" date="2018-03" db="EMBL/GenBank/DDBJ databases">
        <title>Genomic Encyclopedia of Archaeal and Bacterial Type Strains, Phase II (KMG-II): from individual species to whole genera.</title>
        <authorList>
            <person name="Goeker M."/>
        </authorList>
    </citation>
    <scope>NUCLEOTIDE SEQUENCE [LARGE SCALE GENOMIC DNA]</scope>
    <source>
        <strain evidence="3 4">DSM 100346</strain>
    </source>
</reference>
<dbReference type="SUPFAM" id="SSF53756">
    <property type="entry name" value="UDP-Glycosyltransferase/glycogen phosphorylase"/>
    <property type="match status" value="1"/>
</dbReference>
<dbReference type="OrthoDB" id="9811902at2"/>
<evidence type="ECO:0000313" key="3">
    <source>
        <dbReference type="EMBL" id="PWJ55980.1"/>
    </source>
</evidence>
<evidence type="ECO:0000313" key="4">
    <source>
        <dbReference type="Proteomes" id="UP000245880"/>
    </source>
</evidence>
<dbReference type="Proteomes" id="UP000245880">
    <property type="component" value="Unassembled WGS sequence"/>
</dbReference>
<keyword evidence="3" id="KW-0808">Transferase</keyword>
<dbReference type="GO" id="GO:0016758">
    <property type="term" value="F:hexosyltransferase activity"/>
    <property type="evidence" value="ECO:0007669"/>
    <property type="project" value="TreeGrafter"/>
</dbReference>
<comment type="caution">
    <text evidence="3">The sequence shown here is derived from an EMBL/GenBank/DDBJ whole genome shotgun (WGS) entry which is preliminary data.</text>
</comment>
<dbReference type="Pfam" id="PF13579">
    <property type="entry name" value="Glyco_trans_4_4"/>
    <property type="match status" value="1"/>
</dbReference>
<dbReference type="CDD" id="cd03794">
    <property type="entry name" value="GT4_WbuB-like"/>
    <property type="match status" value="1"/>
</dbReference>
<accession>A0A316AG88</accession>
<protein>
    <submittedName>
        <fullName evidence="3">Colanic acid biosynthesis glycosyl transferase WcaI</fullName>
    </submittedName>
</protein>
<evidence type="ECO:0000259" key="1">
    <source>
        <dbReference type="Pfam" id="PF00534"/>
    </source>
</evidence>